<evidence type="ECO:0000256" key="1">
    <source>
        <dbReference type="ARBA" id="ARBA00001946"/>
    </source>
</evidence>
<feature type="compositionally biased region" description="Low complexity" evidence="5">
    <location>
        <begin position="260"/>
        <end position="274"/>
    </location>
</feature>
<dbReference type="EMBL" id="JAAAJB010000689">
    <property type="protein sequence ID" value="KAG0252111.1"/>
    <property type="molecule type" value="Genomic_DNA"/>
</dbReference>
<comment type="cofactor">
    <cofactor evidence="1">
        <name>Mg(2+)</name>
        <dbReference type="ChEBI" id="CHEBI:18420"/>
    </cofactor>
</comment>
<dbReference type="InterPro" id="IPR016965">
    <property type="entry name" value="Pase_PHOSPHO-typ"/>
</dbReference>
<dbReference type="InterPro" id="IPR006384">
    <property type="entry name" value="HAD_hydro_PyrdxlP_Pase-like"/>
</dbReference>
<dbReference type="PANTHER" id="PTHR20889">
    <property type="entry name" value="PHOSPHATASE, ORPHAN 1, 2"/>
    <property type="match status" value="1"/>
</dbReference>
<dbReference type="Pfam" id="PF06888">
    <property type="entry name" value="Put_Phosphatase"/>
    <property type="match status" value="1"/>
</dbReference>
<evidence type="ECO:0000256" key="5">
    <source>
        <dbReference type="SAM" id="MobiDB-lite"/>
    </source>
</evidence>
<evidence type="ECO:0000313" key="6">
    <source>
        <dbReference type="EMBL" id="KAG0252111.1"/>
    </source>
</evidence>
<evidence type="ECO:0008006" key="8">
    <source>
        <dbReference type="Google" id="ProtNLM"/>
    </source>
</evidence>
<dbReference type="NCBIfam" id="TIGR01488">
    <property type="entry name" value="HAD-SF-IB"/>
    <property type="match status" value="1"/>
</dbReference>
<dbReference type="GO" id="GO:0016791">
    <property type="term" value="F:phosphatase activity"/>
    <property type="evidence" value="ECO:0007669"/>
    <property type="project" value="InterPro"/>
</dbReference>
<dbReference type="InterPro" id="IPR036412">
    <property type="entry name" value="HAD-like_sf"/>
</dbReference>
<evidence type="ECO:0000256" key="4">
    <source>
        <dbReference type="ARBA" id="ARBA00022842"/>
    </source>
</evidence>
<dbReference type="SUPFAM" id="SSF56784">
    <property type="entry name" value="HAD-like"/>
    <property type="match status" value="1"/>
</dbReference>
<reference evidence="6" key="1">
    <citation type="journal article" date="2020" name="Fungal Divers.">
        <title>Resolving the Mortierellaceae phylogeny through synthesis of multi-gene phylogenetics and phylogenomics.</title>
        <authorList>
            <person name="Vandepol N."/>
            <person name="Liber J."/>
            <person name="Desiro A."/>
            <person name="Na H."/>
            <person name="Kennedy M."/>
            <person name="Barry K."/>
            <person name="Grigoriev I.V."/>
            <person name="Miller A.N."/>
            <person name="O'Donnell K."/>
            <person name="Stajich J.E."/>
            <person name="Bonito G."/>
        </authorList>
    </citation>
    <scope>NUCLEOTIDE SEQUENCE</scope>
    <source>
        <strain evidence="6">BC1065</strain>
    </source>
</reference>
<evidence type="ECO:0000256" key="2">
    <source>
        <dbReference type="ARBA" id="ARBA00022723"/>
    </source>
</evidence>
<dbReference type="Gene3D" id="3.40.50.1000">
    <property type="entry name" value="HAD superfamily/HAD-like"/>
    <property type="match status" value="1"/>
</dbReference>
<evidence type="ECO:0000256" key="3">
    <source>
        <dbReference type="ARBA" id="ARBA00022801"/>
    </source>
</evidence>
<gene>
    <name evidence="6" type="ORF">DFQ27_008257</name>
</gene>
<accession>A0A9P6TYJ6</accession>
<dbReference type="Proteomes" id="UP000807716">
    <property type="component" value="Unassembled WGS sequence"/>
</dbReference>
<dbReference type="AlphaFoldDB" id="A0A9P6TYJ6"/>
<proteinExistence type="predicted"/>
<dbReference type="GO" id="GO:0046872">
    <property type="term" value="F:metal ion binding"/>
    <property type="evidence" value="ECO:0007669"/>
    <property type="project" value="UniProtKB-KW"/>
</dbReference>
<dbReference type="InterPro" id="IPR023214">
    <property type="entry name" value="HAD_sf"/>
</dbReference>
<evidence type="ECO:0000313" key="7">
    <source>
        <dbReference type="Proteomes" id="UP000807716"/>
    </source>
</evidence>
<dbReference type="NCBIfam" id="TIGR01489">
    <property type="entry name" value="DKMTPPase-SF"/>
    <property type="match status" value="1"/>
</dbReference>
<keyword evidence="4" id="KW-0460">Magnesium</keyword>
<dbReference type="PANTHER" id="PTHR20889:SF12">
    <property type="entry name" value="LP01149P"/>
    <property type="match status" value="1"/>
</dbReference>
<keyword evidence="3" id="KW-0378">Hydrolase</keyword>
<feature type="region of interest" description="Disordered" evidence="5">
    <location>
        <begin position="247"/>
        <end position="304"/>
    </location>
</feature>
<sequence length="304" mass="34066">MPFTTSFKRLAVFDFDWTLVEADSDHWVMQELSPSLRDIQMVEEGVVQWTDLQDKLLGMLHEKGFRRSQLEATLQNIPFTTEMIEALEQLKSQGTYICILSDANTVYIDIILKAYGISHLIDRVITNPAYYDETERLHVQRHHGLDLPPHGCPNPCAANLCKGQELDALMAVEDYDQVIYGGDGTNDFCAALHLRPQDTVLARSGLGLEKQIKSSAGRLKANVKYWQSTKDVLRFVRELCDASSTASTIQPAKQDRVDRSTSSSRMSLDSTSSTAVDEHEYINDERSKVPATPMVTAEPIAVAQ</sequence>
<protein>
    <recommendedName>
        <fullName evidence="8">Phosphatase</fullName>
    </recommendedName>
</protein>
<feature type="compositionally biased region" description="Basic and acidic residues" evidence="5">
    <location>
        <begin position="276"/>
        <end position="288"/>
    </location>
</feature>
<name>A0A9P6TYJ6_9FUNG</name>
<organism evidence="6 7">
    <name type="scientific">Actinomortierella ambigua</name>
    <dbReference type="NCBI Taxonomy" id="1343610"/>
    <lineage>
        <taxon>Eukaryota</taxon>
        <taxon>Fungi</taxon>
        <taxon>Fungi incertae sedis</taxon>
        <taxon>Mucoromycota</taxon>
        <taxon>Mortierellomycotina</taxon>
        <taxon>Mortierellomycetes</taxon>
        <taxon>Mortierellales</taxon>
        <taxon>Mortierellaceae</taxon>
        <taxon>Actinomortierella</taxon>
    </lineage>
</organism>
<comment type="caution">
    <text evidence="6">The sequence shown here is derived from an EMBL/GenBank/DDBJ whole genome shotgun (WGS) entry which is preliminary data.</text>
</comment>
<dbReference type="OrthoDB" id="10267182at2759"/>
<keyword evidence="7" id="KW-1185">Reference proteome</keyword>
<keyword evidence="2" id="KW-0479">Metal-binding</keyword>